<dbReference type="EMBL" id="FO117623">
    <property type="protein sequence ID" value="CCG03352.1"/>
    <property type="molecule type" value="Genomic_DNA"/>
</dbReference>
<reference evidence="2 3" key="1">
    <citation type="journal article" date="2012" name="J. Bacteriol.">
        <title>Genome Sequence of Blastococcus saxobsidens DD2, a Stone-Inhabiting Bacterium.</title>
        <authorList>
            <person name="Chouaia B."/>
            <person name="Crotti E."/>
            <person name="Brusetti L."/>
            <person name="Daffonchio D."/>
            <person name="Essoussi I."/>
            <person name="Nouioui I."/>
            <person name="Sbissi I."/>
            <person name="Ghodhbane-Gtari F."/>
            <person name="Gtari M."/>
            <person name="Vacherie B."/>
            <person name="Barbe V."/>
            <person name="Medigue C."/>
            <person name="Gury J."/>
            <person name="Pujic P."/>
            <person name="Normand P."/>
        </authorList>
    </citation>
    <scope>NUCLEOTIDE SEQUENCE [LARGE SCALE GENOMIC DNA]</scope>
    <source>
        <strain evidence="2 3">DD2</strain>
    </source>
</reference>
<organism evidence="2 3">
    <name type="scientific">Blastococcus saxobsidens (strain DD2)</name>
    <dbReference type="NCBI Taxonomy" id="1146883"/>
    <lineage>
        <taxon>Bacteria</taxon>
        <taxon>Bacillati</taxon>
        <taxon>Actinomycetota</taxon>
        <taxon>Actinomycetes</taxon>
        <taxon>Geodermatophilales</taxon>
        <taxon>Geodermatophilaceae</taxon>
        <taxon>Blastococcus</taxon>
    </lineage>
</organism>
<sequence>MIAAENRELTLTISINQRNPCHNHKSHGTGYYLALTFGTLLSSQGADAQKIGPSGLHPWLAVQLYAGFQQPVYRGLVRRPLRAARRKEKVTPPPRPGQTHPP</sequence>
<evidence type="ECO:0000313" key="2">
    <source>
        <dbReference type="EMBL" id="CCG03352.1"/>
    </source>
</evidence>
<dbReference type="KEGG" id="bsd:BLASA_2452"/>
<feature type="compositionally biased region" description="Basic residues" evidence="1">
    <location>
        <begin position="79"/>
        <end position="88"/>
    </location>
</feature>
<dbReference type="HOGENOM" id="CLU_2271960_0_0_11"/>
<name>H6RWD7_BLASD</name>
<feature type="region of interest" description="Disordered" evidence="1">
    <location>
        <begin position="79"/>
        <end position="102"/>
    </location>
</feature>
<reference evidence="3" key="2">
    <citation type="submission" date="2012-02" db="EMBL/GenBank/DDBJ databases">
        <title>Complete genome sequence of Blastococcus saxobsidens strain DD2.</title>
        <authorList>
            <person name="Genoscope."/>
        </authorList>
    </citation>
    <scope>NUCLEOTIDE SEQUENCE [LARGE SCALE GENOMIC DNA]</scope>
    <source>
        <strain evidence="3">DD2</strain>
    </source>
</reference>
<accession>H6RWD7</accession>
<protein>
    <submittedName>
        <fullName evidence="2">Uncharacterized protein</fullName>
    </submittedName>
</protein>
<proteinExistence type="predicted"/>
<keyword evidence="3" id="KW-1185">Reference proteome</keyword>
<dbReference type="AlphaFoldDB" id="H6RWD7"/>
<dbReference type="Proteomes" id="UP000007517">
    <property type="component" value="Chromosome"/>
</dbReference>
<evidence type="ECO:0000256" key="1">
    <source>
        <dbReference type="SAM" id="MobiDB-lite"/>
    </source>
</evidence>
<feature type="compositionally biased region" description="Pro residues" evidence="1">
    <location>
        <begin position="91"/>
        <end position="102"/>
    </location>
</feature>
<gene>
    <name evidence="2" type="ordered locus">BLASA_2452</name>
</gene>
<evidence type="ECO:0000313" key="3">
    <source>
        <dbReference type="Proteomes" id="UP000007517"/>
    </source>
</evidence>